<name>A0A2U3DBP9_SULT2</name>
<dbReference type="Proteomes" id="UP000245380">
    <property type="component" value="Unassembled WGS sequence"/>
</dbReference>
<organism evidence="3 4">
    <name type="scientific">Sulfoacidibacillus thermotolerans</name>
    <name type="common">Acidibacillus sulfuroxidans</name>
    <dbReference type="NCBI Taxonomy" id="1765684"/>
    <lineage>
        <taxon>Bacteria</taxon>
        <taxon>Bacillati</taxon>
        <taxon>Bacillota</taxon>
        <taxon>Bacilli</taxon>
        <taxon>Bacillales</taxon>
        <taxon>Alicyclobacillaceae</taxon>
        <taxon>Sulfoacidibacillus</taxon>
    </lineage>
</organism>
<keyword evidence="4" id="KW-1185">Reference proteome</keyword>
<proteinExistence type="inferred from homology"/>
<dbReference type="Gene3D" id="3.40.50.360">
    <property type="match status" value="1"/>
</dbReference>
<accession>A0A2U3DBP9</accession>
<reference evidence="3 4" key="1">
    <citation type="submission" date="2016-11" db="EMBL/GenBank/DDBJ databases">
        <title>Comparative genomics of Acidibacillus ferroxidans species.</title>
        <authorList>
            <person name="Oliveira G."/>
            <person name="Nunes G."/>
            <person name="Oliveira R."/>
            <person name="Araujo F."/>
            <person name="Salim A."/>
            <person name="Scholte L."/>
            <person name="Morais D."/>
            <person name="Nancucheo I."/>
            <person name="Johnson D.B."/>
            <person name="Grail B."/>
            <person name="Bittencourt J."/>
            <person name="Valadares R."/>
        </authorList>
    </citation>
    <scope>NUCLEOTIDE SEQUENCE [LARGE SCALE GENOMIC DNA]</scope>
    <source>
        <strain evidence="3 4">Y002</strain>
    </source>
</reference>
<gene>
    <name evidence="3" type="ORF">BM613_00980</name>
</gene>
<dbReference type="PANTHER" id="PTHR30543:SF21">
    <property type="entry name" value="NAD(P)H-DEPENDENT FMN REDUCTASE LOT6"/>
    <property type="match status" value="1"/>
</dbReference>
<dbReference type="RefSeq" id="WP_109429295.1">
    <property type="nucleotide sequence ID" value="NZ_MPDK01000002.1"/>
</dbReference>
<evidence type="ECO:0000259" key="2">
    <source>
        <dbReference type="Pfam" id="PF03358"/>
    </source>
</evidence>
<dbReference type="AlphaFoldDB" id="A0A2U3DBP9"/>
<evidence type="ECO:0000256" key="1">
    <source>
        <dbReference type="ARBA" id="ARBA00009428"/>
    </source>
</evidence>
<dbReference type="GO" id="GO:0005829">
    <property type="term" value="C:cytosol"/>
    <property type="evidence" value="ECO:0007669"/>
    <property type="project" value="TreeGrafter"/>
</dbReference>
<sequence>MSDQHQLHIVGISGSLRKESYNTKLLQSASELLPPFVTYTAADISQLPLYNQDLENEVPSAVLQLVDLAKSADAFIFTTPEFNFTISAALKNAFEWLSRSMFGSPLARKPAAIAGATLGAYGTAKAQVHLRDILHGLDMRPVSRPEVLVSFAAQKFSPEGKITDEVTRDFLKQLMDNLVQWTIQLKNLKI</sequence>
<comment type="caution">
    <text evidence="3">The sequence shown here is derived from an EMBL/GenBank/DDBJ whole genome shotgun (WGS) entry which is preliminary data.</text>
</comment>
<comment type="similarity">
    <text evidence="1">Belongs to the azoreductase type 2 family.</text>
</comment>
<evidence type="ECO:0000313" key="4">
    <source>
        <dbReference type="Proteomes" id="UP000245380"/>
    </source>
</evidence>
<dbReference type="Pfam" id="PF03358">
    <property type="entry name" value="FMN_red"/>
    <property type="match status" value="1"/>
</dbReference>
<dbReference type="GO" id="GO:0016491">
    <property type="term" value="F:oxidoreductase activity"/>
    <property type="evidence" value="ECO:0007669"/>
    <property type="project" value="InterPro"/>
</dbReference>
<dbReference type="GO" id="GO:0010181">
    <property type="term" value="F:FMN binding"/>
    <property type="evidence" value="ECO:0007669"/>
    <property type="project" value="TreeGrafter"/>
</dbReference>
<evidence type="ECO:0000313" key="3">
    <source>
        <dbReference type="EMBL" id="PWI58703.1"/>
    </source>
</evidence>
<dbReference type="InterPro" id="IPR029039">
    <property type="entry name" value="Flavoprotein-like_sf"/>
</dbReference>
<dbReference type="OrthoDB" id="9812295at2"/>
<dbReference type="EMBL" id="MPDK01000002">
    <property type="protein sequence ID" value="PWI58703.1"/>
    <property type="molecule type" value="Genomic_DNA"/>
</dbReference>
<dbReference type="SUPFAM" id="SSF52218">
    <property type="entry name" value="Flavoproteins"/>
    <property type="match status" value="1"/>
</dbReference>
<dbReference type="InterPro" id="IPR005025">
    <property type="entry name" value="FMN_Rdtase-like_dom"/>
</dbReference>
<dbReference type="InterPro" id="IPR050712">
    <property type="entry name" value="NAD(P)H-dep_reductase"/>
</dbReference>
<dbReference type="PANTHER" id="PTHR30543">
    <property type="entry name" value="CHROMATE REDUCTASE"/>
    <property type="match status" value="1"/>
</dbReference>
<feature type="domain" description="NADPH-dependent FMN reductase-like" evidence="2">
    <location>
        <begin position="8"/>
        <end position="153"/>
    </location>
</feature>
<protein>
    <submittedName>
        <fullName evidence="3">NADPH-dependent FMN reductase</fullName>
    </submittedName>
</protein>